<dbReference type="RefSeq" id="WP_073152782.1">
    <property type="nucleotide sequence ID" value="NZ_FRAG01000066.1"/>
</dbReference>
<dbReference type="EMBL" id="FRAG01000066">
    <property type="protein sequence ID" value="SHK46574.1"/>
    <property type="molecule type" value="Genomic_DNA"/>
</dbReference>
<protein>
    <submittedName>
        <fullName evidence="1">Uncharacterized protein</fullName>
    </submittedName>
</protein>
<dbReference type="Proteomes" id="UP000184465">
    <property type="component" value="Unassembled WGS sequence"/>
</dbReference>
<dbReference type="STRING" id="1121301.SAMN02745912_03383"/>
<sequence>MSKQNSENSIDIILNISNSLLKGKIEETVHFDKVIKRCKDKFDGLIYTFGQIKNHVGIVDSGQRDMKIIRADWNNSNYNQYNLIKNREIKHEIIFSKGFVKSLDSRIAFLETFINNNEEFEKQEIKKISEFHFSDSEVKVILNFNVDEALSERLDIIDILEMYSSIYYEMGIDILCIPIKFSECAKRIKEYMKIPIYISVDKNLNDDITLDILKDIQNIDGVMFSEKLLRSSDGEIAYILDQLRRQTKS</sequence>
<organism evidence="1 2">
    <name type="scientific">Paramaledivibacter caminithermalis (strain DSM 15212 / CIP 107654 / DViRD3)</name>
    <name type="common">Clostridium caminithermale</name>
    <dbReference type="NCBI Taxonomy" id="1121301"/>
    <lineage>
        <taxon>Bacteria</taxon>
        <taxon>Bacillati</taxon>
        <taxon>Bacillota</taxon>
        <taxon>Clostridia</taxon>
        <taxon>Peptostreptococcales</taxon>
        <taxon>Caminicellaceae</taxon>
        <taxon>Paramaledivibacter</taxon>
    </lineage>
</organism>
<evidence type="ECO:0000313" key="1">
    <source>
        <dbReference type="EMBL" id="SHK46574.1"/>
    </source>
</evidence>
<dbReference type="AlphaFoldDB" id="A0A1M6SP89"/>
<evidence type="ECO:0000313" key="2">
    <source>
        <dbReference type="Proteomes" id="UP000184465"/>
    </source>
</evidence>
<name>A0A1M6SP89_PARC5</name>
<gene>
    <name evidence="1" type="ORF">SAMN02745912_03383</name>
</gene>
<reference evidence="1 2" key="1">
    <citation type="submission" date="2016-11" db="EMBL/GenBank/DDBJ databases">
        <authorList>
            <person name="Jaros S."/>
            <person name="Januszkiewicz K."/>
            <person name="Wedrychowicz H."/>
        </authorList>
    </citation>
    <scope>NUCLEOTIDE SEQUENCE [LARGE SCALE GENOMIC DNA]</scope>
    <source>
        <strain evidence="1 2">DSM 15212</strain>
    </source>
</reference>
<proteinExistence type="predicted"/>
<accession>A0A1M6SP89</accession>
<keyword evidence="2" id="KW-1185">Reference proteome</keyword>